<gene>
    <name evidence="2" type="ORF">S03H2_20874</name>
</gene>
<dbReference type="InterPro" id="IPR013783">
    <property type="entry name" value="Ig-like_fold"/>
</dbReference>
<accession>X1F4T3</accession>
<proteinExistence type="predicted"/>
<dbReference type="EMBL" id="BARU01011057">
    <property type="protein sequence ID" value="GAH40641.1"/>
    <property type="molecule type" value="Genomic_DNA"/>
</dbReference>
<name>X1F4T3_9ZZZZ</name>
<protein>
    <recommendedName>
        <fullName evidence="1">Fibronectin type-III domain-containing protein</fullName>
    </recommendedName>
</protein>
<evidence type="ECO:0000313" key="2">
    <source>
        <dbReference type="EMBL" id="GAH40641.1"/>
    </source>
</evidence>
<sequence>VSGLTDNAAIYPAPPVAVLDLTALVNAYTAAKNAAITAQAIAEEATSTKDDALDELVDAMKSDIRYAENTVDFDDDKLKLIGWAGRKASIPLTLPGQTRLLEAPRQGEGWVFLDWKSPVDGGTPSAYKVMRRERPEGPWEDVATAVITEATLVEQPRSKELEYRIIAINKAGEGEPSNTVMAVL</sequence>
<evidence type="ECO:0000259" key="1">
    <source>
        <dbReference type="PROSITE" id="PS50853"/>
    </source>
</evidence>
<feature type="domain" description="Fibronectin type-III" evidence="1">
    <location>
        <begin position="94"/>
        <end position="184"/>
    </location>
</feature>
<reference evidence="2" key="1">
    <citation type="journal article" date="2014" name="Front. Microbiol.">
        <title>High frequency of phylogenetically diverse reductive dehalogenase-homologous genes in deep subseafloor sedimentary metagenomes.</title>
        <authorList>
            <person name="Kawai M."/>
            <person name="Futagami T."/>
            <person name="Toyoda A."/>
            <person name="Takaki Y."/>
            <person name="Nishi S."/>
            <person name="Hori S."/>
            <person name="Arai W."/>
            <person name="Tsubouchi T."/>
            <person name="Morono Y."/>
            <person name="Uchiyama I."/>
            <person name="Ito T."/>
            <person name="Fujiyama A."/>
            <person name="Inagaki F."/>
            <person name="Takami H."/>
        </authorList>
    </citation>
    <scope>NUCLEOTIDE SEQUENCE</scope>
    <source>
        <strain evidence="2">Expedition CK06-06</strain>
    </source>
</reference>
<dbReference type="CDD" id="cd00063">
    <property type="entry name" value="FN3"/>
    <property type="match status" value="1"/>
</dbReference>
<dbReference type="SUPFAM" id="SSF49265">
    <property type="entry name" value="Fibronectin type III"/>
    <property type="match status" value="1"/>
</dbReference>
<dbReference type="InterPro" id="IPR036116">
    <property type="entry name" value="FN3_sf"/>
</dbReference>
<feature type="non-terminal residue" evidence="2">
    <location>
        <position position="1"/>
    </location>
</feature>
<organism evidence="2">
    <name type="scientific">marine sediment metagenome</name>
    <dbReference type="NCBI Taxonomy" id="412755"/>
    <lineage>
        <taxon>unclassified sequences</taxon>
        <taxon>metagenomes</taxon>
        <taxon>ecological metagenomes</taxon>
    </lineage>
</organism>
<comment type="caution">
    <text evidence="2">The sequence shown here is derived from an EMBL/GenBank/DDBJ whole genome shotgun (WGS) entry which is preliminary data.</text>
</comment>
<dbReference type="Gene3D" id="2.60.40.10">
    <property type="entry name" value="Immunoglobulins"/>
    <property type="match status" value="1"/>
</dbReference>
<dbReference type="AlphaFoldDB" id="X1F4T3"/>
<dbReference type="InterPro" id="IPR003961">
    <property type="entry name" value="FN3_dom"/>
</dbReference>
<dbReference type="PROSITE" id="PS50853">
    <property type="entry name" value="FN3"/>
    <property type="match status" value="1"/>
</dbReference>